<gene>
    <name evidence="2" type="ORF">EIP91_011185</name>
</gene>
<dbReference type="EMBL" id="RWJN01000700">
    <property type="protein sequence ID" value="TCD59924.1"/>
    <property type="molecule type" value="Genomic_DNA"/>
</dbReference>
<feature type="region of interest" description="Disordered" evidence="1">
    <location>
        <begin position="1"/>
        <end position="34"/>
    </location>
</feature>
<feature type="compositionally biased region" description="Polar residues" evidence="1">
    <location>
        <begin position="1"/>
        <end position="22"/>
    </location>
</feature>
<dbReference type="AlphaFoldDB" id="A0A4R0RBQ9"/>
<comment type="caution">
    <text evidence="2">The sequence shown here is derived from an EMBL/GenBank/DDBJ whole genome shotgun (WGS) entry which is preliminary data.</text>
</comment>
<evidence type="ECO:0000256" key="1">
    <source>
        <dbReference type="SAM" id="MobiDB-lite"/>
    </source>
</evidence>
<name>A0A4R0RBQ9_9APHY</name>
<dbReference type="InterPro" id="IPR037056">
    <property type="entry name" value="RNase_H1_N_sf"/>
</dbReference>
<keyword evidence="3" id="KW-1185">Reference proteome</keyword>
<evidence type="ECO:0000313" key="2">
    <source>
        <dbReference type="EMBL" id="TCD59924.1"/>
    </source>
</evidence>
<dbReference type="Proteomes" id="UP000292702">
    <property type="component" value="Unassembled WGS sequence"/>
</dbReference>
<proteinExistence type="predicted"/>
<dbReference type="OrthoDB" id="3270804at2759"/>
<dbReference type="Gene3D" id="3.40.970.10">
    <property type="entry name" value="Ribonuclease H1, N-terminal domain"/>
    <property type="match status" value="1"/>
</dbReference>
<accession>A0A4R0RBQ9</accession>
<evidence type="ECO:0000313" key="3">
    <source>
        <dbReference type="Proteomes" id="UP000292702"/>
    </source>
</evidence>
<organism evidence="2 3">
    <name type="scientific">Steccherinum ochraceum</name>
    <dbReference type="NCBI Taxonomy" id="92696"/>
    <lineage>
        <taxon>Eukaryota</taxon>
        <taxon>Fungi</taxon>
        <taxon>Dikarya</taxon>
        <taxon>Basidiomycota</taxon>
        <taxon>Agaricomycotina</taxon>
        <taxon>Agaricomycetes</taxon>
        <taxon>Polyporales</taxon>
        <taxon>Steccherinaceae</taxon>
        <taxon>Steccherinum</taxon>
    </lineage>
</organism>
<protein>
    <submittedName>
        <fullName evidence="2">Uncharacterized protein</fullName>
    </submittedName>
</protein>
<reference evidence="2 3" key="1">
    <citation type="submission" date="2018-11" db="EMBL/GenBank/DDBJ databases">
        <title>Genome assembly of Steccherinum ochraceum LE-BIN_3174, the white-rot fungus of the Steccherinaceae family (The Residual Polyporoid clade, Polyporales, Basidiomycota).</title>
        <authorList>
            <person name="Fedorova T.V."/>
            <person name="Glazunova O.A."/>
            <person name="Landesman E.O."/>
            <person name="Moiseenko K.V."/>
            <person name="Psurtseva N.V."/>
            <person name="Savinova O.S."/>
            <person name="Shakhova N.V."/>
            <person name="Tyazhelova T.V."/>
            <person name="Vasina D.V."/>
        </authorList>
    </citation>
    <scope>NUCLEOTIDE SEQUENCE [LARGE SCALE GENOMIC DNA]</scope>
    <source>
        <strain evidence="2 3">LE-BIN_3174</strain>
    </source>
</reference>
<sequence>MVANTPTRAPSSTHTPTRTNQRTARDDPASSPSVSANLALDLDFSQLHLGDDNTGYPATPVAVNATVRTELGEASNRLVLCASCSLHPTGQQQTSAFSTNFNINVTVNGRAPSAGNATTPDGQIAAAANGPVLRIPGPAATAHATAPAPTNGQTNGIVVNERGFVSDPDLGTSRRWYSVTKGVKIGFFRSWSRTEPQVKIRNVIRPGACWSKHDSRELAEADFMENFNIGNVNLL</sequence>